<keyword evidence="1" id="KW-0812">Transmembrane</keyword>
<dbReference type="Proteomes" id="UP000474024">
    <property type="component" value="Unassembled WGS sequence"/>
</dbReference>
<dbReference type="EMBL" id="VUNI01000018">
    <property type="protein sequence ID" value="MST75389.1"/>
    <property type="molecule type" value="Genomic_DNA"/>
</dbReference>
<sequence>MKRIIFFYVITSVFSGMMLISGIVALKCPLRWQHKKASYPHYEGRIALQNETMWNYAQKLFGRMQLMMGMIQLLLETPEVILMNKICAV</sequence>
<gene>
    <name evidence="2" type="ORF">FYJ75_10225</name>
</gene>
<comment type="caution">
    <text evidence="2">The sequence shown here is derived from an EMBL/GenBank/DDBJ whole genome shotgun (WGS) entry which is preliminary data.</text>
</comment>
<reference evidence="2 3" key="1">
    <citation type="submission" date="2019-08" db="EMBL/GenBank/DDBJ databases">
        <title>In-depth cultivation of the pig gut microbiome towards novel bacterial diversity and tailored functional studies.</title>
        <authorList>
            <person name="Wylensek D."/>
            <person name="Hitch T.C.A."/>
            <person name="Clavel T."/>
        </authorList>
    </citation>
    <scope>NUCLEOTIDE SEQUENCE [LARGE SCALE GENOMIC DNA]</scope>
    <source>
        <strain evidence="2 3">MUC/MUC-530-WT-4D</strain>
    </source>
</reference>
<evidence type="ECO:0000313" key="3">
    <source>
        <dbReference type="Proteomes" id="UP000474024"/>
    </source>
</evidence>
<dbReference type="AlphaFoldDB" id="A0A6L5YTU7"/>
<evidence type="ECO:0000313" key="2">
    <source>
        <dbReference type="EMBL" id="MST75389.1"/>
    </source>
</evidence>
<accession>A0A6L5YTU7</accession>
<evidence type="ECO:0008006" key="4">
    <source>
        <dbReference type="Google" id="ProtNLM"/>
    </source>
</evidence>
<protein>
    <recommendedName>
        <fullName evidence="4">SdpI family protein</fullName>
    </recommendedName>
</protein>
<proteinExistence type="predicted"/>
<evidence type="ECO:0000256" key="1">
    <source>
        <dbReference type="SAM" id="Phobius"/>
    </source>
</evidence>
<name>A0A6L5YTU7_9FIRM</name>
<keyword evidence="1" id="KW-0472">Membrane</keyword>
<feature type="transmembrane region" description="Helical" evidence="1">
    <location>
        <begin position="6"/>
        <end position="26"/>
    </location>
</feature>
<organism evidence="2 3">
    <name type="scientific">Roseburia porci</name>
    <dbReference type="NCBI Taxonomy" id="2605790"/>
    <lineage>
        <taxon>Bacteria</taxon>
        <taxon>Bacillati</taxon>
        <taxon>Bacillota</taxon>
        <taxon>Clostridia</taxon>
        <taxon>Lachnospirales</taxon>
        <taxon>Lachnospiraceae</taxon>
        <taxon>Roseburia</taxon>
    </lineage>
</organism>
<keyword evidence="1" id="KW-1133">Transmembrane helix</keyword>
<keyword evidence="3" id="KW-1185">Reference proteome</keyword>
<dbReference type="RefSeq" id="WP_154430360.1">
    <property type="nucleotide sequence ID" value="NZ_VUNI01000018.1"/>
</dbReference>